<sequence>MVRAEGEQGPVTWLDIQIWMISNIPRGLPLGCQLESFAVDPPPRQLSCSPGRCLDKCAKASLPGKMRPRQEDLACFQRNHTSSVLNPEFLSQEFHITCLSAGPDWINSVVKFDLLGTGTGSEDAHITKSTSRRCEGICSSFCPSEKTLATVLQNDTNVEQYSVYLEIGKGFHAMKKDFKA</sequence>
<accession>A0ACB9UPL8</accession>
<proteinExistence type="predicted"/>
<evidence type="ECO:0000313" key="1">
    <source>
        <dbReference type="EMBL" id="KAI4575671.1"/>
    </source>
</evidence>
<keyword evidence="2" id="KW-1185">Reference proteome</keyword>
<protein>
    <submittedName>
        <fullName evidence="1">Uncharacterized protein</fullName>
    </submittedName>
</protein>
<organism evidence="1 2">
    <name type="scientific">Ovis ammon polii x Ovis aries</name>
    <dbReference type="NCBI Taxonomy" id="2918886"/>
    <lineage>
        <taxon>Eukaryota</taxon>
        <taxon>Metazoa</taxon>
        <taxon>Chordata</taxon>
        <taxon>Craniata</taxon>
        <taxon>Vertebrata</taxon>
        <taxon>Euteleostomi</taxon>
        <taxon>Mammalia</taxon>
        <taxon>Eutheria</taxon>
        <taxon>Laurasiatheria</taxon>
        <taxon>Artiodactyla</taxon>
        <taxon>Ruminantia</taxon>
        <taxon>Pecora</taxon>
        <taxon>Bovidae</taxon>
        <taxon>Caprinae</taxon>
        <taxon>Ovis</taxon>
    </lineage>
</organism>
<gene>
    <name evidence="1" type="ORF">MJG53_011874</name>
</gene>
<name>A0ACB9UPL8_9CETA</name>
<evidence type="ECO:0000313" key="2">
    <source>
        <dbReference type="Proteomes" id="UP001057279"/>
    </source>
</evidence>
<comment type="caution">
    <text evidence="1">The sequence shown here is derived from an EMBL/GenBank/DDBJ whole genome shotgun (WGS) entry which is preliminary data.</text>
</comment>
<dbReference type="Proteomes" id="UP001057279">
    <property type="component" value="Linkage Group LG13"/>
</dbReference>
<reference evidence="1" key="1">
    <citation type="submission" date="2022-03" db="EMBL/GenBank/DDBJ databases">
        <title>Genomic analyses of argali, domestic sheep and their hybrids provide insights into chromosomal evolution, heterosis and genetic basis of agronomic traits.</title>
        <authorList>
            <person name="Li M."/>
        </authorList>
    </citation>
    <scope>NUCLEOTIDE SEQUENCE</scope>
    <source>
        <strain evidence="1">F1 hybrid</strain>
    </source>
</reference>
<dbReference type="EMBL" id="CM043038">
    <property type="protein sequence ID" value="KAI4575671.1"/>
    <property type="molecule type" value="Genomic_DNA"/>
</dbReference>